<organism evidence="1 2">
    <name type="scientific">Chryseobacterium endophyticum</name>
    <dbReference type="NCBI Taxonomy" id="1854762"/>
    <lineage>
        <taxon>Bacteria</taxon>
        <taxon>Pseudomonadati</taxon>
        <taxon>Bacteroidota</taxon>
        <taxon>Flavobacteriia</taxon>
        <taxon>Flavobacteriales</taxon>
        <taxon>Weeksellaceae</taxon>
        <taxon>Chryseobacterium group</taxon>
        <taxon>Chryseobacterium</taxon>
    </lineage>
</organism>
<name>A0AAU6WLF5_9FLAO</name>
<sequence length="226" mass="24037">MNLSKNHLEELRHAMEILENPGIIAKITNIFGQPIEKALEFLPKNIHEKIGSITETALLKAADTAIFTMKDTPNTQPSNWWHKISVATSGAVGGFFGLPALAVELPISTTIMLRSIIDIARSQGESISDPNVKLACLEVFALGGNSESDDASESGYFAARIALTKTMAEAANKLAGKTIAGEGASAIINFISKIASRFSIQISEKVTAQAVPAIGAAGEQFLIRCL</sequence>
<gene>
    <name evidence="1" type="ORF">AAFP95_17170</name>
</gene>
<dbReference type="PANTHER" id="PTHR41260">
    <property type="entry name" value="PROTEIN ECSC"/>
    <property type="match status" value="1"/>
</dbReference>
<protein>
    <submittedName>
        <fullName evidence="1">EcsC family protein</fullName>
    </submittedName>
</protein>
<proteinExistence type="predicted"/>
<dbReference type="AlphaFoldDB" id="A0AAU6WLF5"/>
<dbReference type="EMBL" id="CP154834">
    <property type="protein sequence ID" value="XAO73456.1"/>
    <property type="molecule type" value="Genomic_DNA"/>
</dbReference>
<dbReference type="Proteomes" id="UP001463665">
    <property type="component" value="Chromosome"/>
</dbReference>
<evidence type="ECO:0000313" key="2">
    <source>
        <dbReference type="Proteomes" id="UP001463665"/>
    </source>
</evidence>
<reference evidence="1 2" key="1">
    <citation type="submission" date="2024-04" db="EMBL/GenBank/DDBJ databases">
        <title>Genome sequencing and assembly of rice foliar adapted Chryseobacterium endophyticum OsEnb-ALM-A6.</title>
        <authorList>
            <person name="Kumar S."/>
            <person name="Javed M."/>
            <person name="Chouhan V."/>
            <person name="Charishma K."/>
            <person name="Patel A."/>
            <person name="Kumar M."/>
            <person name="Sahu K.P."/>
            <person name="Kumar A."/>
        </authorList>
    </citation>
    <scope>NUCLEOTIDE SEQUENCE [LARGE SCALE GENOMIC DNA]</scope>
    <source>
        <strain evidence="1 2">OsEnb-ALM-A6</strain>
    </source>
</reference>
<evidence type="ECO:0000313" key="1">
    <source>
        <dbReference type="EMBL" id="XAO73456.1"/>
    </source>
</evidence>
<keyword evidence="2" id="KW-1185">Reference proteome</keyword>
<dbReference type="RefSeq" id="WP_345765936.1">
    <property type="nucleotide sequence ID" value="NZ_CP154834.1"/>
</dbReference>
<dbReference type="PANTHER" id="PTHR41260:SF1">
    <property type="entry name" value="PROTEIN ECSC"/>
    <property type="match status" value="1"/>
</dbReference>
<dbReference type="Pfam" id="PF12787">
    <property type="entry name" value="EcsC"/>
    <property type="match status" value="1"/>
</dbReference>
<dbReference type="InterPro" id="IPR024787">
    <property type="entry name" value="EcsC"/>
</dbReference>
<accession>A0AAU6WLF5</accession>